<keyword evidence="4" id="KW-1185">Reference proteome</keyword>
<dbReference type="RefSeq" id="WP_145859191.1">
    <property type="nucleotide sequence ID" value="NZ_RPFW01000007.1"/>
</dbReference>
<evidence type="ECO:0000313" key="4">
    <source>
        <dbReference type="Proteomes" id="UP000460272"/>
    </source>
</evidence>
<dbReference type="InterPro" id="IPR007296">
    <property type="entry name" value="DUF403"/>
</dbReference>
<organism evidence="3 4">
    <name type="scientific">Trebonia kvetii</name>
    <dbReference type="NCBI Taxonomy" id="2480626"/>
    <lineage>
        <taxon>Bacteria</taxon>
        <taxon>Bacillati</taxon>
        <taxon>Actinomycetota</taxon>
        <taxon>Actinomycetes</taxon>
        <taxon>Streptosporangiales</taxon>
        <taxon>Treboniaceae</taxon>
        <taxon>Trebonia</taxon>
    </lineage>
</organism>
<dbReference type="OrthoDB" id="9803532at2"/>
<proteinExistence type="predicted"/>
<dbReference type="InterPro" id="IPR051680">
    <property type="entry name" value="ATP-dep_Glu-Cys_Ligase-2"/>
</dbReference>
<accession>A0A6P2BQM8</accession>
<dbReference type="Pfam" id="PF04168">
    <property type="entry name" value="Alpha-E"/>
    <property type="match status" value="1"/>
</dbReference>
<dbReference type="AlphaFoldDB" id="A0A6P2BQM8"/>
<dbReference type="PANTHER" id="PTHR34595:SF7">
    <property type="entry name" value="SLL1039 PROTEIN"/>
    <property type="match status" value="1"/>
</dbReference>
<evidence type="ECO:0000259" key="2">
    <source>
        <dbReference type="Pfam" id="PF04168"/>
    </source>
</evidence>
<name>A0A6P2BQM8_9ACTN</name>
<dbReference type="EMBL" id="RPFW01000007">
    <property type="protein sequence ID" value="TVZ00967.1"/>
    <property type="molecule type" value="Genomic_DNA"/>
</dbReference>
<dbReference type="Proteomes" id="UP000460272">
    <property type="component" value="Unassembled WGS sequence"/>
</dbReference>
<dbReference type="PANTHER" id="PTHR34595">
    <property type="entry name" value="BLR5612 PROTEIN"/>
    <property type="match status" value="1"/>
</dbReference>
<evidence type="ECO:0000256" key="1">
    <source>
        <dbReference type="SAM" id="MobiDB-lite"/>
    </source>
</evidence>
<feature type="region of interest" description="Disordered" evidence="1">
    <location>
        <begin position="319"/>
        <end position="343"/>
    </location>
</feature>
<comment type="caution">
    <text evidence="3">The sequence shown here is derived from an EMBL/GenBank/DDBJ whole genome shotgun (WGS) entry which is preliminary data.</text>
</comment>
<gene>
    <name evidence="3" type="ORF">EAS64_32070</name>
</gene>
<evidence type="ECO:0000313" key="3">
    <source>
        <dbReference type="EMBL" id="TVZ00967.1"/>
    </source>
</evidence>
<reference evidence="3 4" key="1">
    <citation type="submission" date="2018-11" db="EMBL/GenBank/DDBJ databases">
        <title>Trebonia kvetii gen.nov., sp.nov., a novel acidophilic actinobacterium, and proposal of the new actinobacterial family Treboniaceae fam. nov.</title>
        <authorList>
            <person name="Rapoport D."/>
            <person name="Sagova-Mareckova M."/>
            <person name="Sedlacek I."/>
            <person name="Provaznik J."/>
            <person name="Kralova S."/>
            <person name="Pavlinic D."/>
            <person name="Benes V."/>
            <person name="Kopecky J."/>
        </authorList>
    </citation>
    <scope>NUCLEOTIDE SEQUENCE [LARGE SCALE GENOMIC DNA]</scope>
    <source>
        <strain evidence="3 4">15Tr583</strain>
    </source>
</reference>
<sequence>MNAELLSRIAETIYWTGRYVERADDTARLIDVYVHRMLGETSAGSDAACRALFGILGVPVEDGNELDIDVVLFRLVFEAASPSAIAGSMLGARAGARGIREVISSEMWECLNVTAHGLPGQKRAAERLGPHVYLRYIRERSSLFFGLADSTMSHDDAWRFLVLGRSLERADMTARLLLARMSAPDDLGWPVLLRACGAHESFIRTHGWAAEPDKVAEFLLLDRLFPRSVVHALATAEESLAALNPGATRAGVDDPARRPVGRLRNRLEYADPKQLTGQLPELLSTLQETCVQASEAIARRYFQYQTPVAWERDGLPWAGDCASSTPPRSGTRARCLPRSTRRG</sequence>
<protein>
    <submittedName>
        <fullName evidence="3">Alpha-E domain-containing protein</fullName>
    </submittedName>
</protein>
<feature type="domain" description="DUF403" evidence="2">
    <location>
        <begin position="5"/>
        <end position="302"/>
    </location>
</feature>